<sequence length="127" mass="14258">MTSVVTFHPQAKADPGPVLPEAFADLAPWVAHWSIRTEKGRAEKRVSTPIELLREFHAAVSPRLEAMFQYFNTLPNDPDALAPPDARLYGLAQMVLEASAPIDLQWDTPDIEDVFPLQRMKFHPPSI</sequence>
<evidence type="ECO:0000313" key="1">
    <source>
        <dbReference type="EMBL" id="MFC5496873.1"/>
    </source>
</evidence>
<dbReference type="EMBL" id="JBHSMF010000003">
    <property type="protein sequence ID" value="MFC5496873.1"/>
    <property type="molecule type" value="Genomic_DNA"/>
</dbReference>
<gene>
    <name evidence="1" type="ORF">ACFPOE_04940</name>
</gene>
<evidence type="ECO:0000313" key="2">
    <source>
        <dbReference type="Proteomes" id="UP001596037"/>
    </source>
</evidence>
<name>A0ABW0NBC6_9BURK</name>
<dbReference type="Proteomes" id="UP001596037">
    <property type="component" value="Unassembled WGS sequence"/>
</dbReference>
<accession>A0ABW0NBC6</accession>
<organism evidence="1 2">
    <name type="scientific">Caenimonas terrae</name>
    <dbReference type="NCBI Taxonomy" id="696074"/>
    <lineage>
        <taxon>Bacteria</taxon>
        <taxon>Pseudomonadati</taxon>
        <taxon>Pseudomonadota</taxon>
        <taxon>Betaproteobacteria</taxon>
        <taxon>Burkholderiales</taxon>
        <taxon>Comamonadaceae</taxon>
        <taxon>Caenimonas</taxon>
    </lineage>
</organism>
<comment type="caution">
    <text evidence="1">The sequence shown here is derived from an EMBL/GenBank/DDBJ whole genome shotgun (WGS) entry which is preliminary data.</text>
</comment>
<keyword evidence="2" id="KW-1185">Reference proteome</keyword>
<dbReference type="RefSeq" id="WP_376848905.1">
    <property type="nucleotide sequence ID" value="NZ_JBHSMF010000003.1"/>
</dbReference>
<protein>
    <submittedName>
        <fullName evidence="1">Uncharacterized protein</fullName>
    </submittedName>
</protein>
<reference evidence="2" key="1">
    <citation type="journal article" date="2019" name="Int. J. Syst. Evol. Microbiol.">
        <title>The Global Catalogue of Microorganisms (GCM) 10K type strain sequencing project: providing services to taxonomists for standard genome sequencing and annotation.</title>
        <authorList>
            <consortium name="The Broad Institute Genomics Platform"/>
            <consortium name="The Broad Institute Genome Sequencing Center for Infectious Disease"/>
            <person name="Wu L."/>
            <person name="Ma J."/>
        </authorList>
    </citation>
    <scope>NUCLEOTIDE SEQUENCE [LARGE SCALE GENOMIC DNA]</scope>
    <source>
        <strain evidence="2">CCUG 57401</strain>
    </source>
</reference>
<proteinExistence type="predicted"/>